<evidence type="ECO:0000313" key="3">
    <source>
        <dbReference type="EMBL" id="AMD84210.1"/>
    </source>
</evidence>
<organism evidence="4 6">
    <name type="scientific">Capnocytophaga haemolytica</name>
    <dbReference type="NCBI Taxonomy" id="45243"/>
    <lineage>
        <taxon>Bacteria</taxon>
        <taxon>Pseudomonadati</taxon>
        <taxon>Bacteroidota</taxon>
        <taxon>Flavobacteriia</taxon>
        <taxon>Flavobacteriales</taxon>
        <taxon>Flavobacteriaceae</taxon>
        <taxon>Capnocytophaga</taxon>
    </lineage>
</organism>
<evidence type="ECO:0000313" key="6">
    <source>
        <dbReference type="Proteomes" id="UP000215539"/>
    </source>
</evidence>
<proteinExistence type="predicted"/>
<evidence type="ECO:0000313" key="5">
    <source>
        <dbReference type="Proteomes" id="UP000065822"/>
    </source>
</evidence>
<dbReference type="KEGG" id="chg:AXF12_00860"/>
<dbReference type="Pfam" id="PF00756">
    <property type="entry name" value="Esterase"/>
    <property type="match status" value="1"/>
</dbReference>
<name>A0AAX2H249_9FLAO</name>
<dbReference type="InterPro" id="IPR029058">
    <property type="entry name" value="AB_hydrolase_fold"/>
</dbReference>
<dbReference type="Gene3D" id="1.25.40.10">
    <property type="entry name" value="Tetratricopeptide repeat domain"/>
    <property type="match status" value="1"/>
</dbReference>
<evidence type="ECO:0000313" key="4">
    <source>
        <dbReference type="EMBL" id="SNV12659.1"/>
    </source>
</evidence>
<dbReference type="RefSeq" id="WP_066427749.1">
    <property type="nucleotide sequence ID" value="NZ_CP014227.1"/>
</dbReference>
<dbReference type="Gene3D" id="3.40.50.1820">
    <property type="entry name" value="alpha/beta hydrolase"/>
    <property type="match status" value="1"/>
</dbReference>
<accession>A0AAX2H249</accession>
<keyword evidence="4" id="KW-0378">Hydrolase</keyword>
<feature type="signal peptide" evidence="2">
    <location>
        <begin position="1"/>
        <end position="19"/>
    </location>
</feature>
<keyword evidence="2" id="KW-0732">Signal</keyword>
<dbReference type="EMBL" id="LT906449">
    <property type="protein sequence ID" value="SNV12659.1"/>
    <property type="molecule type" value="Genomic_DNA"/>
</dbReference>
<feature type="region of interest" description="Disordered" evidence="1">
    <location>
        <begin position="374"/>
        <end position="414"/>
    </location>
</feature>
<reference evidence="3 5" key="1">
    <citation type="submission" date="2016-02" db="EMBL/GenBank/DDBJ databases">
        <authorList>
            <person name="Holder M.E."/>
            <person name="Ajami N.J."/>
            <person name="Petrosino J.F."/>
        </authorList>
    </citation>
    <scope>NUCLEOTIDE SEQUENCE [LARGE SCALE GENOMIC DNA]</scope>
    <source>
        <strain evidence="3 5">CCUG 32990</strain>
    </source>
</reference>
<feature type="compositionally biased region" description="Basic and acidic residues" evidence="1">
    <location>
        <begin position="400"/>
        <end position="414"/>
    </location>
</feature>
<evidence type="ECO:0000256" key="1">
    <source>
        <dbReference type="SAM" id="MobiDB-lite"/>
    </source>
</evidence>
<keyword evidence="5" id="KW-1185">Reference proteome</keyword>
<dbReference type="GO" id="GO:0016787">
    <property type="term" value="F:hydrolase activity"/>
    <property type="evidence" value="ECO:0007669"/>
    <property type="project" value="UniProtKB-KW"/>
</dbReference>
<sequence>MKKLITLFILLVMGQNAFSQITTETFSSGRLNRKQKIAIYKPEKYSDKDTYPLLVVLGAETLMEPVVSAVRYYEGYGDMPKCIVVGVIDANPEDVTIIDEVAHPMNESARFFEFVSAELVPYIQGKFPIASLKGIIATDEAGFLANYYLLQQKPTFNFFVSLNPIGTPRIGEEIAQALAAGSNHRIVYYMATTDVENKKNYERVVQLEKSIRTMPVHATVNYYFEEFKNLSINAVNLNGIARALDYCFDIYKPIGGKEFKTKIEPLETGIFDYLEKKYQTIYDYLGVKKKPTLNDVMATYTAITRSQDWESLQKLAKYVGDNGYFKTAMPDFFLAEYYEKTGDNKKALKTYQKSYTQPSIDFITGDLISERITRMKGTRTPKKSKKEVVPEVQEEVQPTEEVKPDEVKEEVKQE</sequence>
<evidence type="ECO:0000256" key="2">
    <source>
        <dbReference type="SAM" id="SignalP"/>
    </source>
</evidence>
<feature type="chain" id="PRO_5044027555" evidence="2">
    <location>
        <begin position="20"/>
        <end position="414"/>
    </location>
</feature>
<dbReference type="Proteomes" id="UP000215539">
    <property type="component" value="Chromosome 1"/>
</dbReference>
<dbReference type="InterPro" id="IPR000801">
    <property type="entry name" value="Esterase-like"/>
</dbReference>
<protein>
    <submittedName>
        <fullName evidence="3">Esterase</fullName>
    </submittedName>
    <submittedName>
        <fullName evidence="4">Predicted hydrolase of the alpha/beta superfamily</fullName>
    </submittedName>
</protein>
<dbReference type="Proteomes" id="UP000065822">
    <property type="component" value="Chromosome"/>
</dbReference>
<dbReference type="EMBL" id="CP014227">
    <property type="protein sequence ID" value="AMD84210.1"/>
    <property type="molecule type" value="Genomic_DNA"/>
</dbReference>
<dbReference type="SUPFAM" id="SSF53474">
    <property type="entry name" value="alpha/beta-Hydrolases"/>
    <property type="match status" value="1"/>
</dbReference>
<dbReference type="AlphaFoldDB" id="A0AAX2H249"/>
<dbReference type="InterPro" id="IPR011990">
    <property type="entry name" value="TPR-like_helical_dom_sf"/>
</dbReference>
<gene>
    <name evidence="3" type="ORF">AXF12_00860</name>
    <name evidence="4" type="ORF">SAMEA44541418_01594</name>
</gene>
<feature type="compositionally biased region" description="Basic residues" evidence="1">
    <location>
        <begin position="374"/>
        <end position="385"/>
    </location>
</feature>
<reference evidence="4 6" key="2">
    <citation type="submission" date="2017-06" db="EMBL/GenBank/DDBJ databases">
        <authorList>
            <consortium name="Pathogen Informatics"/>
        </authorList>
    </citation>
    <scope>NUCLEOTIDE SEQUENCE [LARGE SCALE GENOMIC DNA]</scope>
    <source>
        <strain evidence="4 6">NCTC12947</strain>
    </source>
</reference>